<dbReference type="InterPro" id="IPR029479">
    <property type="entry name" value="Nitroreductase"/>
</dbReference>
<dbReference type="GO" id="GO:0016491">
    <property type="term" value="F:oxidoreductase activity"/>
    <property type="evidence" value="ECO:0007669"/>
    <property type="project" value="InterPro"/>
</dbReference>
<comment type="caution">
    <text evidence="2">The sequence shown here is derived from an EMBL/GenBank/DDBJ whole genome shotgun (WGS) entry which is preliminary data.</text>
</comment>
<dbReference type="AlphaFoldDB" id="A0A644W1H1"/>
<evidence type="ECO:0000313" key="2">
    <source>
        <dbReference type="EMBL" id="MPL96333.1"/>
    </source>
</evidence>
<dbReference type="PANTHER" id="PTHR23026">
    <property type="entry name" value="NADPH NITROREDUCTASE"/>
    <property type="match status" value="1"/>
</dbReference>
<protein>
    <recommendedName>
        <fullName evidence="1">Nitroreductase domain-containing protein</fullName>
    </recommendedName>
</protein>
<proteinExistence type="predicted"/>
<organism evidence="2">
    <name type="scientific">bioreactor metagenome</name>
    <dbReference type="NCBI Taxonomy" id="1076179"/>
    <lineage>
        <taxon>unclassified sequences</taxon>
        <taxon>metagenomes</taxon>
        <taxon>ecological metagenomes</taxon>
    </lineage>
</organism>
<dbReference type="InterPro" id="IPR000415">
    <property type="entry name" value="Nitroreductase-like"/>
</dbReference>
<dbReference type="PANTHER" id="PTHR23026:SF123">
    <property type="entry name" value="NAD(P)H NITROREDUCTASE RV3131-RELATED"/>
    <property type="match status" value="1"/>
</dbReference>
<sequence>MENPYLQLKHLSETRKSCRKFKPDEIPQDITDKILSVAANSPYAGGSRSWGVTTVKETAVKERLVLAIQEKVRATAESMERESADLFVKYSQNFMFFREAPLLIIPYFKVTPVMRSLLRESVTESLLQWERDNSVKSISCVSMLILLAAESLGLGACYMTGPLIAEREISEILNIPPGREVGAIIPIGYKL</sequence>
<gene>
    <name evidence="2" type="ORF">SDC9_42511</name>
</gene>
<dbReference type="EMBL" id="VSSQ01000505">
    <property type="protein sequence ID" value="MPL96333.1"/>
    <property type="molecule type" value="Genomic_DNA"/>
</dbReference>
<evidence type="ECO:0000259" key="1">
    <source>
        <dbReference type="Pfam" id="PF00881"/>
    </source>
</evidence>
<dbReference type="InterPro" id="IPR050627">
    <property type="entry name" value="Nitroreductase/BluB"/>
</dbReference>
<dbReference type="Pfam" id="PF00881">
    <property type="entry name" value="Nitroreductase"/>
    <property type="match status" value="1"/>
</dbReference>
<dbReference type="SUPFAM" id="SSF55469">
    <property type="entry name" value="FMN-dependent nitroreductase-like"/>
    <property type="match status" value="1"/>
</dbReference>
<accession>A0A644W1H1</accession>
<dbReference type="Gene3D" id="3.40.109.10">
    <property type="entry name" value="NADH Oxidase"/>
    <property type="match status" value="1"/>
</dbReference>
<name>A0A644W1H1_9ZZZZ</name>
<feature type="domain" description="Nitroreductase" evidence="1">
    <location>
        <begin position="14"/>
        <end position="189"/>
    </location>
</feature>
<reference evidence="2" key="1">
    <citation type="submission" date="2019-08" db="EMBL/GenBank/DDBJ databases">
        <authorList>
            <person name="Kucharzyk K."/>
            <person name="Murdoch R.W."/>
            <person name="Higgins S."/>
            <person name="Loffler F."/>
        </authorList>
    </citation>
    <scope>NUCLEOTIDE SEQUENCE</scope>
</reference>